<keyword evidence="14" id="KW-1185">Reference proteome</keyword>
<proteinExistence type="predicted"/>
<feature type="signal peptide" evidence="10">
    <location>
        <begin position="1"/>
        <end position="17"/>
    </location>
</feature>
<dbReference type="InterPro" id="IPR014756">
    <property type="entry name" value="Ig_E-set"/>
</dbReference>
<evidence type="ECO:0000256" key="1">
    <source>
        <dbReference type="ARBA" id="ARBA00004651"/>
    </source>
</evidence>
<evidence type="ECO:0000259" key="12">
    <source>
        <dbReference type="Pfam" id="PF05425"/>
    </source>
</evidence>
<feature type="transmembrane region" description="Helical" evidence="9">
    <location>
        <begin position="314"/>
        <end position="332"/>
    </location>
</feature>
<keyword evidence="2" id="KW-1003">Cell membrane</keyword>
<evidence type="ECO:0000256" key="3">
    <source>
        <dbReference type="ARBA" id="ARBA00022692"/>
    </source>
</evidence>
<sequence length="576" mass="59606">MLAVAIAIGLLPSTAAAHTVLVRADPASGAVLAESPGLARLWFSDEMATSRSTARLIDHRGANVAGTRLVGGSGDPRVIAVVLPRLAPGSYGLVWEAVSAEDGHATNGTVLFAIGAASAFLPSSDGSSTELVRRWAALASLAGLVGPLAVCLLVVGRREDPESVFATARRRLLTTALAAGLMALLISIADLLVRASELTDVLGGDWGRLWIVHTAALVVLCVLVVILRGPGRRRWQLEIAVVALLALLMWVEALGSHAAALPSGRPAALAAGAVHAFTGLLWLGAVPALLVVLWPRGRSRSDLALLVRSCRGPFSVLAGGSVLLLLVTGLYSAGLQVATTSSLIASSYGRLLLLKTGLLAAMGVLGLINARRLRQRPRPARTIAVETGVGLVLLVAVAALVNQPPPLGAAASVSDASPGFSSADGPADRTALTRSGSVADLVVTVSATPNQPGANWFTVLAESSRRPSPAPIDQIDLQFGVAPGDQTVALERLTSTRYFATYQAEAAGALRLIAVVHRAGQEYAVPLDWRVSPVEAPVASGRPLAPYVDVAALLLLEGALVAFTWWFLRRSRGGSG</sequence>
<dbReference type="PANTHER" id="PTHR34820:SF4">
    <property type="entry name" value="INNER MEMBRANE PROTEIN YEBZ"/>
    <property type="match status" value="1"/>
</dbReference>
<feature type="chain" id="PRO_5046957298" evidence="10">
    <location>
        <begin position="18"/>
        <end position="576"/>
    </location>
</feature>
<keyword evidence="5 10" id="KW-0732">Signal</keyword>
<evidence type="ECO:0000256" key="6">
    <source>
        <dbReference type="ARBA" id="ARBA00022989"/>
    </source>
</evidence>
<dbReference type="InterPro" id="IPR008457">
    <property type="entry name" value="Cu-R_CopD_dom"/>
</dbReference>
<feature type="transmembrane region" description="Helical" evidence="9">
    <location>
        <begin position="239"/>
        <end position="261"/>
    </location>
</feature>
<protein>
    <submittedName>
        <fullName evidence="13">Copper export protein</fullName>
    </submittedName>
</protein>
<dbReference type="Pfam" id="PF05425">
    <property type="entry name" value="CopD"/>
    <property type="match status" value="1"/>
</dbReference>
<accession>A0ABY2BWN2</accession>
<evidence type="ECO:0000313" key="14">
    <source>
        <dbReference type="Proteomes" id="UP000295818"/>
    </source>
</evidence>
<feature type="transmembrane region" description="Helical" evidence="9">
    <location>
        <begin position="352"/>
        <end position="370"/>
    </location>
</feature>
<keyword evidence="3 9" id="KW-0812">Transmembrane</keyword>
<feature type="transmembrane region" description="Helical" evidence="9">
    <location>
        <begin position="550"/>
        <end position="568"/>
    </location>
</feature>
<evidence type="ECO:0000256" key="2">
    <source>
        <dbReference type="ARBA" id="ARBA00022475"/>
    </source>
</evidence>
<comment type="subcellular location">
    <subcellularLocation>
        <location evidence="1">Cell membrane</location>
        <topology evidence="1">Multi-pass membrane protein</topology>
    </subcellularLocation>
</comment>
<organism evidence="13 14">
    <name type="scientific">Kribbella orskensis</name>
    <dbReference type="NCBI Taxonomy" id="2512216"/>
    <lineage>
        <taxon>Bacteria</taxon>
        <taxon>Bacillati</taxon>
        <taxon>Actinomycetota</taxon>
        <taxon>Actinomycetes</taxon>
        <taxon>Propionibacteriales</taxon>
        <taxon>Kribbellaceae</taxon>
        <taxon>Kribbella</taxon>
    </lineage>
</organism>
<dbReference type="Gene3D" id="2.60.40.1220">
    <property type="match status" value="1"/>
</dbReference>
<keyword evidence="8 9" id="KW-0472">Membrane</keyword>
<evidence type="ECO:0000256" key="8">
    <source>
        <dbReference type="ARBA" id="ARBA00023136"/>
    </source>
</evidence>
<evidence type="ECO:0000256" key="7">
    <source>
        <dbReference type="ARBA" id="ARBA00023008"/>
    </source>
</evidence>
<keyword evidence="6 9" id="KW-1133">Transmembrane helix</keyword>
<evidence type="ECO:0000313" key="13">
    <source>
        <dbReference type="EMBL" id="TCO31929.1"/>
    </source>
</evidence>
<dbReference type="PANTHER" id="PTHR34820">
    <property type="entry name" value="INNER MEMBRANE PROTEIN YEBZ"/>
    <property type="match status" value="1"/>
</dbReference>
<keyword evidence="4" id="KW-0479">Metal-binding</keyword>
<evidence type="ECO:0000259" key="11">
    <source>
        <dbReference type="Pfam" id="PF04234"/>
    </source>
</evidence>
<reference evidence="13 14" key="1">
    <citation type="journal article" date="2015" name="Stand. Genomic Sci.">
        <title>Genomic Encyclopedia of Bacterial and Archaeal Type Strains, Phase III: the genomes of soil and plant-associated and newly described type strains.</title>
        <authorList>
            <person name="Whitman W.B."/>
            <person name="Woyke T."/>
            <person name="Klenk H.P."/>
            <person name="Zhou Y."/>
            <person name="Lilburn T.G."/>
            <person name="Beck B.J."/>
            <person name="De Vos P."/>
            <person name="Vandamme P."/>
            <person name="Eisen J.A."/>
            <person name="Garrity G."/>
            <person name="Hugenholtz P."/>
            <person name="Kyrpides N.C."/>
        </authorList>
    </citation>
    <scope>NUCLEOTIDE SEQUENCE [LARGE SCALE GENOMIC DNA]</scope>
    <source>
        <strain evidence="13 14">VKM Ac-2538</strain>
    </source>
</reference>
<name>A0ABY2BWN2_9ACTN</name>
<feature type="transmembrane region" description="Helical" evidence="9">
    <location>
        <begin position="382"/>
        <end position="401"/>
    </location>
</feature>
<evidence type="ECO:0000256" key="10">
    <source>
        <dbReference type="SAM" id="SignalP"/>
    </source>
</evidence>
<evidence type="ECO:0000256" key="9">
    <source>
        <dbReference type="SAM" id="Phobius"/>
    </source>
</evidence>
<feature type="transmembrane region" description="Helical" evidence="9">
    <location>
        <begin position="135"/>
        <end position="155"/>
    </location>
</feature>
<keyword evidence="7" id="KW-0186">Copper</keyword>
<dbReference type="InterPro" id="IPR014755">
    <property type="entry name" value="Cu-Rt/internalin_Ig-like"/>
</dbReference>
<dbReference type="Proteomes" id="UP000295818">
    <property type="component" value="Unassembled WGS sequence"/>
</dbReference>
<dbReference type="EMBL" id="SLWM01000001">
    <property type="protein sequence ID" value="TCO31929.1"/>
    <property type="molecule type" value="Genomic_DNA"/>
</dbReference>
<evidence type="ECO:0000256" key="5">
    <source>
        <dbReference type="ARBA" id="ARBA00022729"/>
    </source>
</evidence>
<gene>
    <name evidence="13" type="ORF">EV644_101572</name>
</gene>
<feature type="domain" description="CopC" evidence="11">
    <location>
        <begin position="18"/>
        <end position="114"/>
    </location>
</feature>
<comment type="caution">
    <text evidence="13">The sequence shown here is derived from an EMBL/GenBank/DDBJ whole genome shotgun (WGS) entry which is preliminary data.</text>
</comment>
<feature type="transmembrane region" description="Helical" evidence="9">
    <location>
        <begin position="176"/>
        <end position="195"/>
    </location>
</feature>
<dbReference type="InterPro" id="IPR007348">
    <property type="entry name" value="CopC_dom"/>
</dbReference>
<feature type="domain" description="Copper resistance protein D" evidence="12">
    <location>
        <begin position="314"/>
        <end position="400"/>
    </location>
</feature>
<evidence type="ECO:0000256" key="4">
    <source>
        <dbReference type="ARBA" id="ARBA00022723"/>
    </source>
</evidence>
<feature type="transmembrane region" description="Helical" evidence="9">
    <location>
        <begin position="207"/>
        <end position="227"/>
    </location>
</feature>
<dbReference type="InterPro" id="IPR032694">
    <property type="entry name" value="CopC/D"/>
</dbReference>
<dbReference type="Pfam" id="PF04234">
    <property type="entry name" value="CopC"/>
    <property type="match status" value="1"/>
</dbReference>
<dbReference type="SUPFAM" id="SSF81296">
    <property type="entry name" value="E set domains"/>
    <property type="match status" value="1"/>
</dbReference>
<feature type="transmembrane region" description="Helical" evidence="9">
    <location>
        <begin position="267"/>
        <end position="293"/>
    </location>
</feature>